<dbReference type="RefSeq" id="WP_023068363.1">
    <property type="nucleotide sequence ID" value="NZ_AUZM01000059.1"/>
</dbReference>
<keyword evidence="4" id="KW-1185">Reference proteome</keyword>
<name>U7QC32_9CYAN</name>
<evidence type="ECO:0000256" key="1">
    <source>
        <dbReference type="ARBA" id="ARBA00022679"/>
    </source>
</evidence>
<sequence>MQIFSQLFHRVTLIFLSVLFAIGLNACTVLESVSVTHSDDVYQERFVHSPDGIGKFYMGREIAQVMGHEGAAWLERPSRTTSEAPEKAITALDFKPTDIVADLGAGTGYFTFRISPLVPEGKVLSVDVQPEMLELMNFVIDQENITNIETILGQIDNPNLPESTVDMALMVDAYHEFEYPREMMQGIVQALKPGGRVVLVEYRKENPMIMIKGLHKMSEKQVKKEMQAVGLVWQETSDILPQQHLMIFRKPESSTLS</sequence>
<protein>
    <submittedName>
        <fullName evidence="3">Methyltransferase domain protein</fullName>
    </submittedName>
</protein>
<accession>U7QC32</accession>
<dbReference type="EMBL" id="AUZM01000059">
    <property type="protein sequence ID" value="ERT05373.1"/>
    <property type="molecule type" value="Genomic_DNA"/>
</dbReference>
<dbReference type="Gene3D" id="3.40.50.150">
    <property type="entry name" value="Vaccinia Virus protein VP39"/>
    <property type="match status" value="1"/>
</dbReference>
<proteinExistence type="predicted"/>
<evidence type="ECO:0000313" key="3">
    <source>
        <dbReference type="EMBL" id="ERT05373.1"/>
    </source>
</evidence>
<dbReference type="AlphaFoldDB" id="U7QC32"/>
<dbReference type="GO" id="GO:0008168">
    <property type="term" value="F:methyltransferase activity"/>
    <property type="evidence" value="ECO:0007669"/>
    <property type="project" value="UniProtKB-KW"/>
</dbReference>
<dbReference type="InterPro" id="IPR025714">
    <property type="entry name" value="Methyltranfer_dom"/>
</dbReference>
<dbReference type="PATRIC" id="fig|1348334.3.peg.4513"/>
<organism evidence="3 4">
    <name type="scientific">Lyngbya aestuarii BL J</name>
    <dbReference type="NCBI Taxonomy" id="1348334"/>
    <lineage>
        <taxon>Bacteria</taxon>
        <taxon>Bacillati</taxon>
        <taxon>Cyanobacteriota</taxon>
        <taxon>Cyanophyceae</taxon>
        <taxon>Oscillatoriophycideae</taxon>
        <taxon>Oscillatoriales</taxon>
        <taxon>Microcoleaceae</taxon>
        <taxon>Lyngbya</taxon>
    </lineage>
</organism>
<dbReference type="SUPFAM" id="SSF53335">
    <property type="entry name" value="S-adenosyl-L-methionine-dependent methyltransferases"/>
    <property type="match status" value="1"/>
</dbReference>
<dbReference type="PANTHER" id="PTHR43861">
    <property type="entry name" value="TRANS-ACONITATE 2-METHYLTRANSFERASE-RELATED"/>
    <property type="match status" value="1"/>
</dbReference>
<feature type="domain" description="Methyltransferase" evidence="2">
    <location>
        <begin position="99"/>
        <end position="225"/>
    </location>
</feature>
<dbReference type="GO" id="GO:0032259">
    <property type="term" value="P:methylation"/>
    <property type="evidence" value="ECO:0007669"/>
    <property type="project" value="UniProtKB-KW"/>
</dbReference>
<dbReference type="CDD" id="cd02440">
    <property type="entry name" value="AdoMet_MTases"/>
    <property type="match status" value="1"/>
</dbReference>
<dbReference type="PANTHER" id="PTHR43861:SF3">
    <property type="entry name" value="PUTATIVE (AFU_ORTHOLOGUE AFUA_2G14390)-RELATED"/>
    <property type="match status" value="1"/>
</dbReference>
<gene>
    <name evidence="3" type="ORF">M595_4669</name>
</gene>
<keyword evidence="1 3" id="KW-0808">Transferase</keyword>
<keyword evidence="3" id="KW-0489">Methyltransferase</keyword>
<reference evidence="3 4" key="1">
    <citation type="journal article" date="2013" name="Front. Microbiol.">
        <title>Comparative genomic analyses of the cyanobacterium, Lyngbya aestuarii BL J, a powerful hydrogen producer.</title>
        <authorList>
            <person name="Kothari A."/>
            <person name="Vaughn M."/>
            <person name="Garcia-Pichel F."/>
        </authorList>
    </citation>
    <scope>NUCLEOTIDE SEQUENCE [LARGE SCALE GENOMIC DNA]</scope>
    <source>
        <strain evidence="3 4">BL J</strain>
    </source>
</reference>
<dbReference type="OrthoDB" id="9784101at2"/>
<dbReference type="InterPro" id="IPR029063">
    <property type="entry name" value="SAM-dependent_MTases_sf"/>
</dbReference>
<dbReference type="Proteomes" id="UP000017127">
    <property type="component" value="Unassembled WGS sequence"/>
</dbReference>
<evidence type="ECO:0000313" key="4">
    <source>
        <dbReference type="Proteomes" id="UP000017127"/>
    </source>
</evidence>
<comment type="caution">
    <text evidence="3">The sequence shown here is derived from an EMBL/GenBank/DDBJ whole genome shotgun (WGS) entry which is preliminary data.</text>
</comment>
<dbReference type="Pfam" id="PF13847">
    <property type="entry name" value="Methyltransf_31"/>
    <property type="match status" value="1"/>
</dbReference>
<evidence type="ECO:0000259" key="2">
    <source>
        <dbReference type="Pfam" id="PF13847"/>
    </source>
</evidence>